<feature type="compositionally biased region" description="Basic and acidic residues" evidence="1">
    <location>
        <begin position="30"/>
        <end position="40"/>
    </location>
</feature>
<reference evidence="2" key="1">
    <citation type="submission" date="2023-05" db="EMBL/GenBank/DDBJ databases">
        <authorList>
            <person name="Stuckert A."/>
        </authorList>
    </citation>
    <scope>NUCLEOTIDE SEQUENCE</scope>
</reference>
<dbReference type="EMBL" id="CATNWA010017905">
    <property type="protein sequence ID" value="CAI9603928.1"/>
    <property type="molecule type" value="Genomic_DNA"/>
</dbReference>
<accession>A0ABN9G3H4</accession>
<comment type="caution">
    <text evidence="2">The sequence shown here is derived from an EMBL/GenBank/DDBJ whole genome shotgun (WGS) entry which is preliminary data.</text>
</comment>
<evidence type="ECO:0000313" key="2">
    <source>
        <dbReference type="EMBL" id="CAI9603928.1"/>
    </source>
</evidence>
<dbReference type="Proteomes" id="UP001162483">
    <property type="component" value="Unassembled WGS sequence"/>
</dbReference>
<evidence type="ECO:0000256" key="1">
    <source>
        <dbReference type="SAM" id="MobiDB-lite"/>
    </source>
</evidence>
<name>A0ABN9G3H4_9NEOB</name>
<evidence type="ECO:0000313" key="3">
    <source>
        <dbReference type="Proteomes" id="UP001162483"/>
    </source>
</evidence>
<keyword evidence="3" id="KW-1185">Reference proteome</keyword>
<organism evidence="2 3">
    <name type="scientific">Staurois parvus</name>
    <dbReference type="NCBI Taxonomy" id="386267"/>
    <lineage>
        <taxon>Eukaryota</taxon>
        <taxon>Metazoa</taxon>
        <taxon>Chordata</taxon>
        <taxon>Craniata</taxon>
        <taxon>Vertebrata</taxon>
        <taxon>Euteleostomi</taxon>
        <taxon>Amphibia</taxon>
        <taxon>Batrachia</taxon>
        <taxon>Anura</taxon>
        <taxon>Neobatrachia</taxon>
        <taxon>Ranoidea</taxon>
        <taxon>Ranidae</taxon>
        <taxon>Staurois</taxon>
    </lineage>
</organism>
<gene>
    <name evidence="2" type="ORF">SPARVUS_LOCUS13394876</name>
</gene>
<protein>
    <submittedName>
        <fullName evidence="2">Uncharacterized protein</fullName>
    </submittedName>
</protein>
<proteinExistence type="predicted"/>
<sequence length="40" mass="4145">MGTADVQTQELGTWIVGAPHNGHSGCTDPGTRHRDSGNPS</sequence>
<feature type="region of interest" description="Disordered" evidence="1">
    <location>
        <begin position="16"/>
        <end position="40"/>
    </location>
</feature>